<evidence type="ECO:0000256" key="5">
    <source>
        <dbReference type="ARBA" id="ARBA00022777"/>
    </source>
</evidence>
<evidence type="ECO:0000256" key="4">
    <source>
        <dbReference type="ARBA" id="ARBA00022741"/>
    </source>
</evidence>
<comment type="caution">
    <text evidence="11">The sequence shown here is derived from an EMBL/GenBank/DDBJ whole genome shotgun (WGS) entry which is preliminary data.</text>
</comment>
<dbReference type="PROSITE" id="PS50011">
    <property type="entry name" value="PROTEIN_KINASE_DOM"/>
    <property type="match status" value="1"/>
</dbReference>
<dbReference type="EC" id="2.7.11.1" evidence="1"/>
<protein>
    <recommendedName>
        <fullName evidence="1">non-specific serine/threonine protein kinase</fullName>
        <ecNumber evidence="1">2.7.11.1</ecNumber>
    </recommendedName>
</protein>
<keyword evidence="5" id="KW-0418">Kinase</keyword>
<keyword evidence="2" id="KW-0723">Serine/threonine-protein kinase</keyword>
<evidence type="ECO:0000256" key="2">
    <source>
        <dbReference type="ARBA" id="ARBA00022527"/>
    </source>
</evidence>
<dbReference type="InterPro" id="IPR011009">
    <property type="entry name" value="Kinase-like_dom_sf"/>
</dbReference>
<evidence type="ECO:0000313" key="12">
    <source>
        <dbReference type="Proteomes" id="UP001323405"/>
    </source>
</evidence>
<dbReference type="RefSeq" id="XP_062742569.1">
    <property type="nucleotide sequence ID" value="XM_062891243.1"/>
</dbReference>
<accession>A0ABR0GCW9</accession>
<keyword evidence="6" id="KW-0067">ATP-binding</keyword>
<feature type="region of interest" description="Disordered" evidence="9">
    <location>
        <begin position="693"/>
        <end position="734"/>
    </location>
</feature>
<feature type="compositionally biased region" description="Polar residues" evidence="9">
    <location>
        <begin position="1012"/>
        <end position="1040"/>
    </location>
</feature>
<feature type="compositionally biased region" description="Basic and acidic residues" evidence="9">
    <location>
        <begin position="563"/>
        <end position="577"/>
    </location>
</feature>
<dbReference type="Proteomes" id="UP001323405">
    <property type="component" value="Unassembled WGS sequence"/>
</dbReference>
<dbReference type="EMBL" id="JAFFHA010000007">
    <property type="protein sequence ID" value="KAK4653594.1"/>
    <property type="molecule type" value="Genomic_DNA"/>
</dbReference>
<name>A0ABR0GCW9_9PEZI</name>
<feature type="compositionally biased region" description="Polar residues" evidence="9">
    <location>
        <begin position="516"/>
        <end position="526"/>
    </location>
</feature>
<dbReference type="PANTHER" id="PTHR43671">
    <property type="entry name" value="SERINE/THREONINE-PROTEIN KINASE NEK"/>
    <property type="match status" value="1"/>
</dbReference>
<sequence>MARWLDPFIGFQEEVPLLCSRGINGFGQEDSYIPYQALEKYWDPDKINEVLNSRKGELQNLDVETIQTSFLRIFSNLVFCTKHNAFRISYLSKFINNHIDDHNLPLLRDQHPHSDPAMAIFSTGEESLAAWEAFDKHQFMFNPFMLETKYRHNHPLAERCIVPWKRVGELSRSKNNSTVVEKFKINSDSGLGQLVETIAVKKICLRHDDEDLTREAEETFSNELVAYIGLKNNSSQEDASRYFLRYYGSFRQGGWGYVLLEYADKGSLTNFYAKNNMPYYSWQVYNVWKAMLNLLRGLELLHHFNNNDACPAVRGIHQDLKPSNIFVFEDREDLTEDKPPYKHKYIFKIGDFGLSSMRLRQTLHPDNKGTKMYGAPEITTPTTELRHLDGGATYKVDIWSMGCIYFEMLIWINSGEAGRDECLVKRLKEGGPDGAFHNRGKELAALKEMLELTLSCKRQCDDLTQPIAERIMLSMLCVDPCDRSKAKQLIREFQAILEKTAGGDNARNGPKPGTALTGTRTQPSHNSRGKAAHLSNAQPRAIYSTHPSGSPDLMTGYPSRVAANDHNKSEDGEDFGKAGHSLGPPLGPVQEPPAHRVHLSAAYRGDNPTSNSRTPLRSHRTLASAHGMPHSNQHNLEDVAVPLFGGQRPPSSALSPTHNQGLRQAFFVTQRPLSVDSGRAADRHLGSIETMVGFQPAHSQPDTTSPVYSPRSTRQGKLPASRPSSDPTARRGEQDGPFVWDILVYKESSKKRKWPLGSSEHLLGQTDALKYQQDKEQIFIVGDSESMWEYWKSVVDTFEALSYLVKACDPDGIELYLISEPQKKKKANKNSTTDLVKFLRELKQPTKQNSNIESSFSRILENVKVTISDTASNSSRVSIFRPQSGAGISIYFFTDGVWDDDDKQGNPNIAHPIQNLIRQMQQNNHDRTKIMIQFIQFGNDPAGTRRLRYLDNGLKSKLDEFDIVDRKPWNSNVWKILIGSLNRNNDKDSDDEEQDVFHNAQEGDRLGIHDNSVASSSPLQTTWLPPRQTTRVSSNSQAHPTNCPFRIGRGECTCR</sequence>
<dbReference type="InterPro" id="IPR050660">
    <property type="entry name" value="NEK_Ser/Thr_kinase"/>
</dbReference>
<comment type="catalytic activity">
    <reaction evidence="7">
        <text>L-threonyl-[protein] + ATP = O-phospho-L-threonyl-[protein] + ADP + H(+)</text>
        <dbReference type="Rhea" id="RHEA:46608"/>
        <dbReference type="Rhea" id="RHEA-COMP:11060"/>
        <dbReference type="Rhea" id="RHEA-COMP:11605"/>
        <dbReference type="ChEBI" id="CHEBI:15378"/>
        <dbReference type="ChEBI" id="CHEBI:30013"/>
        <dbReference type="ChEBI" id="CHEBI:30616"/>
        <dbReference type="ChEBI" id="CHEBI:61977"/>
        <dbReference type="ChEBI" id="CHEBI:456216"/>
        <dbReference type="EC" id="2.7.11.1"/>
    </reaction>
</comment>
<evidence type="ECO:0000256" key="6">
    <source>
        <dbReference type="ARBA" id="ARBA00022840"/>
    </source>
</evidence>
<evidence type="ECO:0000313" key="11">
    <source>
        <dbReference type="EMBL" id="KAK4653594.1"/>
    </source>
</evidence>
<dbReference type="SUPFAM" id="SSF56112">
    <property type="entry name" value="Protein kinase-like (PK-like)"/>
    <property type="match status" value="1"/>
</dbReference>
<feature type="region of interest" description="Disordered" evidence="9">
    <location>
        <begin position="1001"/>
        <end position="1042"/>
    </location>
</feature>
<proteinExistence type="predicted"/>
<evidence type="ECO:0000256" key="9">
    <source>
        <dbReference type="SAM" id="MobiDB-lite"/>
    </source>
</evidence>
<feature type="region of interest" description="Disordered" evidence="9">
    <location>
        <begin position="501"/>
        <end position="583"/>
    </location>
</feature>
<reference evidence="11 12" key="1">
    <citation type="journal article" date="2023" name="bioRxiv">
        <title>High-quality genome assemblies of four members of thePodospora anserinaspecies complex.</title>
        <authorList>
            <person name="Ament-Velasquez S.L."/>
            <person name="Vogan A.A."/>
            <person name="Wallerman O."/>
            <person name="Hartmann F."/>
            <person name="Gautier V."/>
            <person name="Silar P."/>
            <person name="Giraud T."/>
            <person name="Johannesson H."/>
        </authorList>
    </citation>
    <scope>NUCLEOTIDE SEQUENCE [LARGE SCALE GENOMIC DNA]</scope>
    <source>
        <strain evidence="11 12">CBS 415.72m</strain>
    </source>
</reference>
<dbReference type="Pfam" id="PF00069">
    <property type="entry name" value="Pkinase"/>
    <property type="match status" value="1"/>
</dbReference>
<feature type="domain" description="Protein kinase" evidence="10">
    <location>
        <begin position="164"/>
        <end position="497"/>
    </location>
</feature>
<organism evidence="11 12">
    <name type="scientific">Podospora pseudocomata</name>
    <dbReference type="NCBI Taxonomy" id="2093779"/>
    <lineage>
        <taxon>Eukaryota</taxon>
        <taxon>Fungi</taxon>
        <taxon>Dikarya</taxon>
        <taxon>Ascomycota</taxon>
        <taxon>Pezizomycotina</taxon>
        <taxon>Sordariomycetes</taxon>
        <taxon>Sordariomycetidae</taxon>
        <taxon>Sordariales</taxon>
        <taxon>Podosporaceae</taxon>
        <taxon>Podospora</taxon>
    </lineage>
</organism>
<evidence type="ECO:0000259" key="10">
    <source>
        <dbReference type="PROSITE" id="PS50011"/>
    </source>
</evidence>
<dbReference type="InterPro" id="IPR000719">
    <property type="entry name" value="Prot_kinase_dom"/>
</dbReference>
<keyword evidence="3" id="KW-0808">Transferase</keyword>
<dbReference type="GeneID" id="87911150"/>
<evidence type="ECO:0000256" key="3">
    <source>
        <dbReference type="ARBA" id="ARBA00022679"/>
    </source>
</evidence>
<keyword evidence="12" id="KW-1185">Reference proteome</keyword>
<gene>
    <name evidence="11" type="ORF">QC762_508300</name>
</gene>
<comment type="catalytic activity">
    <reaction evidence="8">
        <text>L-seryl-[protein] + ATP = O-phospho-L-seryl-[protein] + ADP + H(+)</text>
        <dbReference type="Rhea" id="RHEA:17989"/>
        <dbReference type="Rhea" id="RHEA-COMP:9863"/>
        <dbReference type="Rhea" id="RHEA-COMP:11604"/>
        <dbReference type="ChEBI" id="CHEBI:15378"/>
        <dbReference type="ChEBI" id="CHEBI:29999"/>
        <dbReference type="ChEBI" id="CHEBI:30616"/>
        <dbReference type="ChEBI" id="CHEBI:83421"/>
        <dbReference type="ChEBI" id="CHEBI:456216"/>
        <dbReference type="EC" id="2.7.11.1"/>
    </reaction>
</comment>
<evidence type="ECO:0000256" key="1">
    <source>
        <dbReference type="ARBA" id="ARBA00012513"/>
    </source>
</evidence>
<evidence type="ECO:0000256" key="8">
    <source>
        <dbReference type="ARBA" id="ARBA00048679"/>
    </source>
</evidence>
<dbReference type="Gene3D" id="1.10.510.10">
    <property type="entry name" value="Transferase(Phosphotransferase) domain 1"/>
    <property type="match status" value="1"/>
</dbReference>
<dbReference type="SMART" id="SM00220">
    <property type="entry name" value="S_TKc"/>
    <property type="match status" value="1"/>
</dbReference>
<evidence type="ECO:0000256" key="7">
    <source>
        <dbReference type="ARBA" id="ARBA00047899"/>
    </source>
</evidence>
<feature type="compositionally biased region" description="Polar residues" evidence="9">
    <location>
        <begin position="697"/>
        <end position="715"/>
    </location>
</feature>
<dbReference type="PANTHER" id="PTHR43671:SF98">
    <property type="entry name" value="SERINE_THREONINE-PROTEIN KINASE NEK11"/>
    <property type="match status" value="1"/>
</dbReference>
<keyword evidence="4" id="KW-0547">Nucleotide-binding</keyword>